<accession>X0XQD3</accession>
<dbReference type="PROSITE" id="PS50850">
    <property type="entry name" value="MFS"/>
    <property type="match status" value="1"/>
</dbReference>
<comment type="subcellular location">
    <subcellularLocation>
        <location evidence="1">Cell membrane</location>
        <topology evidence="1">Multi-pass membrane protein</topology>
    </subcellularLocation>
</comment>
<dbReference type="Pfam" id="PF07690">
    <property type="entry name" value="MFS_1"/>
    <property type="match status" value="1"/>
</dbReference>
<feature type="transmembrane region" description="Helical" evidence="7">
    <location>
        <begin position="35"/>
        <end position="53"/>
    </location>
</feature>
<evidence type="ECO:0000256" key="7">
    <source>
        <dbReference type="SAM" id="Phobius"/>
    </source>
</evidence>
<dbReference type="InterPro" id="IPR011701">
    <property type="entry name" value="MFS"/>
</dbReference>
<dbReference type="AlphaFoldDB" id="X0XQD3"/>
<feature type="transmembrane region" description="Helical" evidence="7">
    <location>
        <begin position="59"/>
        <end position="81"/>
    </location>
</feature>
<dbReference type="InterPro" id="IPR050171">
    <property type="entry name" value="MFS_Transporters"/>
</dbReference>
<reference evidence="9" key="1">
    <citation type="journal article" date="2014" name="Front. Microbiol.">
        <title>High frequency of phylogenetically diverse reductive dehalogenase-homologous genes in deep subseafloor sedimentary metagenomes.</title>
        <authorList>
            <person name="Kawai M."/>
            <person name="Futagami T."/>
            <person name="Toyoda A."/>
            <person name="Takaki Y."/>
            <person name="Nishi S."/>
            <person name="Hori S."/>
            <person name="Arai W."/>
            <person name="Tsubouchi T."/>
            <person name="Morono Y."/>
            <person name="Uchiyama I."/>
            <person name="Ito T."/>
            <person name="Fujiyama A."/>
            <person name="Inagaki F."/>
            <person name="Takami H."/>
        </authorList>
    </citation>
    <scope>NUCLEOTIDE SEQUENCE</scope>
    <source>
        <strain evidence="9">Expedition CK06-06</strain>
    </source>
</reference>
<protein>
    <recommendedName>
        <fullName evidence="8">Major facilitator superfamily (MFS) profile domain-containing protein</fullName>
    </recommendedName>
</protein>
<proteinExistence type="predicted"/>
<feature type="transmembrane region" description="Helical" evidence="7">
    <location>
        <begin position="124"/>
        <end position="143"/>
    </location>
</feature>
<evidence type="ECO:0000256" key="5">
    <source>
        <dbReference type="ARBA" id="ARBA00022989"/>
    </source>
</evidence>
<evidence type="ECO:0000256" key="2">
    <source>
        <dbReference type="ARBA" id="ARBA00022448"/>
    </source>
</evidence>
<evidence type="ECO:0000256" key="4">
    <source>
        <dbReference type="ARBA" id="ARBA00022692"/>
    </source>
</evidence>
<keyword evidence="3" id="KW-1003">Cell membrane</keyword>
<feature type="transmembrane region" description="Helical" evidence="7">
    <location>
        <begin position="6"/>
        <end position="23"/>
    </location>
</feature>
<feature type="domain" description="Major facilitator superfamily (MFS) profile" evidence="8">
    <location>
        <begin position="1"/>
        <end position="165"/>
    </location>
</feature>
<comment type="caution">
    <text evidence="9">The sequence shown here is derived from an EMBL/GenBank/DDBJ whole genome shotgun (WGS) entry which is preliminary data.</text>
</comment>
<keyword evidence="4 7" id="KW-0812">Transmembrane</keyword>
<dbReference type="GO" id="GO:0005886">
    <property type="term" value="C:plasma membrane"/>
    <property type="evidence" value="ECO:0007669"/>
    <property type="project" value="UniProtKB-SubCell"/>
</dbReference>
<gene>
    <name evidence="9" type="ORF">S01H1_83464</name>
</gene>
<keyword evidence="2" id="KW-0813">Transport</keyword>
<feature type="non-terminal residue" evidence="9">
    <location>
        <position position="1"/>
    </location>
</feature>
<evidence type="ECO:0000256" key="1">
    <source>
        <dbReference type="ARBA" id="ARBA00004651"/>
    </source>
</evidence>
<keyword evidence="5 7" id="KW-1133">Transmembrane helix</keyword>
<evidence type="ECO:0000256" key="6">
    <source>
        <dbReference type="ARBA" id="ARBA00023136"/>
    </source>
</evidence>
<feature type="non-terminal residue" evidence="9">
    <location>
        <position position="165"/>
    </location>
</feature>
<sequence>TDKEAGVVSGCFASVLYLLPTFMGAMADKIGFRRALMLAFGILTCGYALLGALQYKGTVLAALALIIVGGAIVKPVISGTVAKCSDDDHRARAFSIFYGVVNVGAFVGKSAAAPLRQQLGLEYINFYASAMAFLAFLCVALFYRNVDTEGTGKTLRQAWEGLLKV</sequence>
<dbReference type="InterPro" id="IPR036259">
    <property type="entry name" value="MFS_trans_sf"/>
</dbReference>
<organism evidence="9">
    <name type="scientific">marine sediment metagenome</name>
    <dbReference type="NCBI Taxonomy" id="412755"/>
    <lineage>
        <taxon>unclassified sequences</taxon>
        <taxon>metagenomes</taxon>
        <taxon>ecological metagenomes</taxon>
    </lineage>
</organism>
<evidence type="ECO:0000256" key="3">
    <source>
        <dbReference type="ARBA" id="ARBA00022475"/>
    </source>
</evidence>
<dbReference type="GO" id="GO:0022857">
    <property type="term" value="F:transmembrane transporter activity"/>
    <property type="evidence" value="ECO:0007669"/>
    <property type="project" value="InterPro"/>
</dbReference>
<evidence type="ECO:0000313" key="9">
    <source>
        <dbReference type="EMBL" id="GAG45404.1"/>
    </source>
</evidence>
<dbReference type="PANTHER" id="PTHR23517:SF2">
    <property type="entry name" value="MULTIDRUG RESISTANCE PROTEIN MDTH"/>
    <property type="match status" value="1"/>
</dbReference>
<dbReference type="InterPro" id="IPR020846">
    <property type="entry name" value="MFS_dom"/>
</dbReference>
<keyword evidence="6 7" id="KW-0472">Membrane</keyword>
<feature type="transmembrane region" description="Helical" evidence="7">
    <location>
        <begin position="93"/>
        <end position="112"/>
    </location>
</feature>
<dbReference type="SUPFAM" id="SSF103473">
    <property type="entry name" value="MFS general substrate transporter"/>
    <property type="match status" value="1"/>
</dbReference>
<dbReference type="EMBL" id="BARS01056747">
    <property type="protein sequence ID" value="GAG45404.1"/>
    <property type="molecule type" value="Genomic_DNA"/>
</dbReference>
<evidence type="ECO:0000259" key="8">
    <source>
        <dbReference type="PROSITE" id="PS50850"/>
    </source>
</evidence>
<dbReference type="Gene3D" id="1.20.1250.20">
    <property type="entry name" value="MFS general substrate transporter like domains"/>
    <property type="match status" value="1"/>
</dbReference>
<dbReference type="PANTHER" id="PTHR23517">
    <property type="entry name" value="RESISTANCE PROTEIN MDTM, PUTATIVE-RELATED-RELATED"/>
    <property type="match status" value="1"/>
</dbReference>
<name>X0XQD3_9ZZZZ</name>